<evidence type="ECO:0008006" key="4">
    <source>
        <dbReference type="Google" id="ProtNLM"/>
    </source>
</evidence>
<evidence type="ECO:0000313" key="2">
    <source>
        <dbReference type="EMBL" id="RRT78411.1"/>
    </source>
</evidence>
<name>A0A427AQA2_ENSVE</name>
<proteinExistence type="predicted"/>
<dbReference type="EMBL" id="AMZH03001684">
    <property type="protein sequence ID" value="RRT78411.1"/>
    <property type="molecule type" value="Genomic_DNA"/>
</dbReference>
<dbReference type="Proteomes" id="UP000287651">
    <property type="component" value="Unassembled WGS sequence"/>
</dbReference>
<keyword evidence="1" id="KW-0732">Signal</keyword>
<organism evidence="2 3">
    <name type="scientific">Ensete ventricosum</name>
    <name type="common">Abyssinian banana</name>
    <name type="synonym">Musa ensete</name>
    <dbReference type="NCBI Taxonomy" id="4639"/>
    <lineage>
        <taxon>Eukaryota</taxon>
        <taxon>Viridiplantae</taxon>
        <taxon>Streptophyta</taxon>
        <taxon>Embryophyta</taxon>
        <taxon>Tracheophyta</taxon>
        <taxon>Spermatophyta</taxon>
        <taxon>Magnoliopsida</taxon>
        <taxon>Liliopsida</taxon>
        <taxon>Zingiberales</taxon>
        <taxon>Musaceae</taxon>
        <taxon>Ensete</taxon>
    </lineage>
</organism>
<feature type="chain" id="PRO_5019219116" description="Secreted protein" evidence="1">
    <location>
        <begin position="18"/>
        <end position="98"/>
    </location>
</feature>
<gene>
    <name evidence="2" type="ORF">B296_00010250</name>
</gene>
<protein>
    <recommendedName>
        <fullName evidence="4">Secreted protein</fullName>
    </recommendedName>
</protein>
<dbReference type="AlphaFoldDB" id="A0A427AQA2"/>
<evidence type="ECO:0000313" key="3">
    <source>
        <dbReference type="Proteomes" id="UP000287651"/>
    </source>
</evidence>
<accession>A0A427AQA2</accession>
<reference evidence="2 3" key="1">
    <citation type="journal article" date="2014" name="Agronomy (Basel)">
        <title>A Draft Genome Sequence for Ensete ventricosum, the Drought-Tolerant Tree Against Hunger.</title>
        <authorList>
            <person name="Harrison J."/>
            <person name="Moore K.A."/>
            <person name="Paszkiewicz K."/>
            <person name="Jones T."/>
            <person name="Grant M."/>
            <person name="Ambacheew D."/>
            <person name="Muzemil S."/>
            <person name="Studholme D.J."/>
        </authorList>
    </citation>
    <scope>NUCLEOTIDE SEQUENCE [LARGE SCALE GENOMIC DNA]</scope>
</reference>
<comment type="caution">
    <text evidence="2">The sequence shown here is derived from an EMBL/GenBank/DDBJ whole genome shotgun (WGS) entry which is preliminary data.</text>
</comment>
<evidence type="ECO:0000256" key="1">
    <source>
        <dbReference type="SAM" id="SignalP"/>
    </source>
</evidence>
<feature type="signal peptide" evidence="1">
    <location>
        <begin position="1"/>
        <end position="17"/>
    </location>
</feature>
<sequence>MLVGTAFVGIITTDSLAAGTVATSDLPAGGRHSTVSILPAGTAFATRKCRIVLRDSFPSHTFCNLTAGTTATGDLPTCGCHSTRRQLARRCYVRCKNV</sequence>